<evidence type="ECO:0000256" key="1">
    <source>
        <dbReference type="ARBA" id="ARBA00009856"/>
    </source>
</evidence>
<feature type="region of interest" description="Disordered" evidence="2">
    <location>
        <begin position="119"/>
        <end position="140"/>
    </location>
</feature>
<protein>
    <submittedName>
        <fullName evidence="4">Sensitivity to red-light reduced protein</fullName>
    </submittedName>
</protein>
<dbReference type="InterPro" id="IPR012942">
    <property type="entry name" value="SRR1-like"/>
</dbReference>
<dbReference type="GO" id="GO:0005634">
    <property type="term" value="C:nucleus"/>
    <property type="evidence" value="ECO:0007669"/>
    <property type="project" value="TreeGrafter"/>
</dbReference>
<feature type="region of interest" description="Disordered" evidence="2">
    <location>
        <begin position="1"/>
        <end position="24"/>
    </location>
</feature>
<dbReference type="InterPro" id="IPR040044">
    <property type="entry name" value="SRR1L"/>
</dbReference>
<comment type="caution">
    <text evidence="4">The sequence shown here is derived from an EMBL/GenBank/DDBJ whole genome shotgun (WGS) entry which is preliminary data.</text>
</comment>
<accession>A0AAE0C0P2</accession>
<feature type="compositionally biased region" description="Polar residues" evidence="2">
    <location>
        <begin position="49"/>
        <end position="66"/>
    </location>
</feature>
<evidence type="ECO:0000256" key="2">
    <source>
        <dbReference type="SAM" id="MobiDB-lite"/>
    </source>
</evidence>
<dbReference type="PANTHER" id="PTHR28626">
    <property type="entry name" value="SRR1-LIKE PROTEIN"/>
    <property type="match status" value="1"/>
</dbReference>
<dbReference type="PANTHER" id="PTHR28626:SF3">
    <property type="entry name" value="SRR1-LIKE PROTEIN"/>
    <property type="match status" value="1"/>
</dbReference>
<reference evidence="4 5" key="1">
    <citation type="journal article" date="2015" name="Genome Biol. Evol.">
        <title>Comparative Genomics of a Bacterivorous Green Alga Reveals Evolutionary Causalities and Consequences of Phago-Mixotrophic Mode of Nutrition.</title>
        <authorList>
            <person name="Burns J.A."/>
            <person name="Paasch A."/>
            <person name="Narechania A."/>
            <person name="Kim E."/>
        </authorList>
    </citation>
    <scope>NUCLEOTIDE SEQUENCE [LARGE SCALE GENOMIC DNA]</scope>
    <source>
        <strain evidence="4 5">PLY_AMNH</strain>
    </source>
</reference>
<evidence type="ECO:0000313" key="5">
    <source>
        <dbReference type="Proteomes" id="UP001190700"/>
    </source>
</evidence>
<feature type="domain" description="SRR1-like" evidence="3">
    <location>
        <begin position="176"/>
        <end position="299"/>
    </location>
</feature>
<proteinExistence type="inferred from homology"/>
<name>A0AAE0C0P2_9CHLO</name>
<organism evidence="4 5">
    <name type="scientific">Cymbomonas tetramitiformis</name>
    <dbReference type="NCBI Taxonomy" id="36881"/>
    <lineage>
        <taxon>Eukaryota</taxon>
        <taxon>Viridiplantae</taxon>
        <taxon>Chlorophyta</taxon>
        <taxon>Pyramimonadophyceae</taxon>
        <taxon>Pyramimonadales</taxon>
        <taxon>Pyramimonadaceae</taxon>
        <taxon>Cymbomonas</taxon>
    </lineage>
</organism>
<dbReference type="Proteomes" id="UP001190700">
    <property type="component" value="Unassembled WGS sequence"/>
</dbReference>
<comment type="similarity">
    <text evidence="1">Belongs to the SRR1 family.</text>
</comment>
<sequence>MTSNDEWTVVGQKGSSRRGKSGRALTLKHANDLNSQVKANRSAELLNALSAQGTGSETSGNAAEQSRQQEKSARKWGKSSSDRVQAAKDRIERGLEELQRAPFYEKLCRHFSKHFLVDKRQERGNDTDSEGHTRVQGTESSQAEFGNWRWISSCEGLPNVVVYGLGSVTGSGLEGRAQAYDPVSTEVDDEVLAAYGIQSIKEDEGGARTATSHTIFFMPHCEARLYDNLLQANWSEHQLAKVTIIGNSFKTYEDRWDLKSLTAEGRPKHILALAPYSIETPFGETGEALAQSFNDTSIILFPSSSLPTDPKFWNK</sequence>
<dbReference type="Pfam" id="PF07985">
    <property type="entry name" value="SRR1"/>
    <property type="match status" value="1"/>
</dbReference>
<feature type="region of interest" description="Disordered" evidence="2">
    <location>
        <begin position="49"/>
        <end position="85"/>
    </location>
</feature>
<dbReference type="AlphaFoldDB" id="A0AAE0C0P2"/>
<keyword evidence="5" id="KW-1185">Reference proteome</keyword>
<dbReference type="EMBL" id="LGRX02030769">
    <property type="protein sequence ID" value="KAK3245325.1"/>
    <property type="molecule type" value="Genomic_DNA"/>
</dbReference>
<dbReference type="GO" id="GO:0005737">
    <property type="term" value="C:cytoplasm"/>
    <property type="evidence" value="ECO:0007669"/>
    <property type="project" value="TreeGrafter"/>
</dbReference>
<evidence type="ECO:0000259" key="3">
    <source>
        <dbReference type="Pfam" id="PF07985"/>
    </source>
</evidence>
<gene>
    <name evidence="4" type="ORF">CYMTET_45100</name>
</gene>
<evidence type="ECO:0000313" key="4">
    <source>
        <dbReference type="EMBL" id="KAK3245325.1"/>
    </source>
</evidence>
<feature type="compositionally biased region" description="Basic and acidic residues" evidence="2">
    <location>
        <begin position="119"/>
        <end position="133"/>
    </location>
</feature>